<feature type="compositionally biased region" description="Basic and acidic residues" evidence="1">
    <location>
        <begin position="65"/>
        <end position="80"/>
    </location>
</feature>
<evidence type="ECO:0000256" key="1">
    <source>
        <dbReference type="SAM" id="MobiDB-lite"/>
    </source>
</evidence>
<evidence type="ECO:0000313" key="3">
    <source>
        <dbReference type="Proteomes" id="UP001148838"/>
    </source>
</evidence>
<comment type="caution">
    <text evidence="2">The sequence shown here is derived from an EMBL/GenBank/DDBJ whole genome shotgun (WGS) entry which is preliminary data.</text>
</comment>
<organism evidence="2 3">
    <name type="scientific">Periplaneta americana</name>
    <name type="common">American cockroach</name>
    <name type="synonym">Blatta americana</name>
    <dbReference type="NCBI Taxonomy" id="6978"/>
    <lineage>
        <taxon>Eukaryota</taxon>
        <taxon>Metazoa</taxon>
        <taxon>Ecdysozoa</taxon>
        <taxon>Arthropoda</taxon>
        <taxon>Hexapoda</taxon>
        <taxon>Insecta</taxon>
        <taxon>Pterygota</taxon>
        <taxon>Neoptera</taxon>
        <taxon>Polyneoptera</taxon>
        <taxon>Dictyoptera</taxon>
        <taxon>Blattodea</taxon>
        <taxon>Blattoidea</taxon>
        <taxon>Blattidae</taxon>
        <taxon>Blattinae</taxon>
        <taxon>Periplaneta</taxon>
    </lineage>
</organism>
<name>A0ABQ8SP36_PERAM</name>
<feature type="region of interest" description="Disordered" evidence="1">
    <location>
        <begin position="53"/>
        <end position="80"/>
    </location>
</feature>
<keyword evidence="3" id="KW-1185">Reference proteome</keyword>
<proteinExistence type="predicted"/>
<accession>A0ABQ8SP36</accession>
<gene>
    <name evidence="2" type="ORF">ANN_18563</name>
</gene>
<sequence>MAGLCKGGNEPPGSLKAISYLASEWNEGDNAGEMSPESSTESHPAFARIELRENPGKNLNQVTCPDRDSNPGHLVSRPDPDRYSTVYKLTTLVPTVDQGADAGIEEICVKSLKPRHDGLPNGHIGVESITTQMLFQRSEEMEITMYQVGTVGRMVQYLPLESPFCTVHLKLTMNFYW</sequence>
<evidence type="ECO:0000313" key="2">
    <source>
        <dbReference type="EMBL" id="KAJ4435941.1"/>
    </source>
</evidence>
<dbReference type="EMBL" id="JAJSOF020000023">
    <property type="protein sequence ID" value="KAJ4435941.1"/>
    <property type="molecule type" value="Genomic_DNA"/>
</dbReference>
<dbReference type="Proteomes" id="UP001148838">
    <property type="component" value="Unassembled WGS sequence"/>
</dbReference>
<reference evidence="2 3" key="1">
    <citation type="journal article" date="2022" name="Allergy">
        <title>Genome assembly and annotation of Periplaneta americana reveal a comprehensive cockroach allergen profile.</title>
        <authorList>
            <person name="Wang L."/>
            <person name="Xiong Q."/>
            <person name="Saelim N."/>
            <person name="Wang L."/>
            <person name="Nong W."/>
            <person name="Wan A.T."/>
            <person name="Shi M."/>
            <person name="Liu X."/>
            <person name="Cao Q."/>
            <person name="Hui J.H.L."/>
            <person name="Sookrung N."/>
            <person name="Leung T.F."/>
            <person name="Tungtrongchitr A."/>
            <person name="Tsui S.K.W."/>
        </authorList>
    </citation>
    <scope>NUCLEOTIDE SEQUENCE [LARGE SCALE GENOMIC DNA]</scope>
    <source>
        <strain evidence="2">PWHHKU_190912</strain>
    </source>
</reference>
<protein>
    <submittedName>
        <fullName evidence="2">Uncharacterized protein</fullName>
    </submittedName>
</protein>